<comment type="subcellular location">
    <subcellularLocation>
        <location evidence="1">Membrane</location>
        <topology evidence="1">Single-pass type I membrane protein</topology>
    </subcellularLocation>
</comment>
<dbReference type="InterPro" id="IPR050504">
    <property type="entry name" value="IgSF_BTN/MOG"/>
</dbReference>
<keyword evidence="7 9" id="KW-0472">Membrane</keyword>
<evidence type="ECO:0000259" key="12">
    <source>
        <dbReference type="PROSITE" id="PS50835"/>
    </source>
</evidence>
<sequence>MDRALVYLTIVLTPVTAALFQVSTQDKFLVAEVGSDISLPCTLTPPQSPDGLDVRWFHNLFHQLVFILRDGREDRQQQNEEYRGRASLPTGPDTGNLTLILRNVQLSDAGKYHCFVEDRNTPEYEEAFMELMVVGLGTPPAVEVSLQDNSVLLSCSSTGWFPEPAIRWEKEGQYNVSGVDVTHSKKDGLFSIKSDILLSDPRDGKVFCGVRHPVMGKETGTYVKISEDIFPRISSWAVGFFLLLAVVVIGSILAIWRFSIYRKDQERKTEEYDKKIEHLRHEIDWRKVSVYKEPILFDHNTAFPGLLISPDFHCISTGERVEVLDDNPERFDTEPCVLGTSLFTSGVHYWETEIQERGGHFWSLGIARHSVRRKGGMRESPETEIWAFRATKEGFSGLTSPPTPISLHQRPVVVGTYLDCEEGKVTFYDANSFQPLFEFMESDFVSVYPFYYVGTGVTFRLNP</sequence>
<dbReference type="PROSITE" id="PS50835">
    <property type="entry name" value="IG_LIKE"/>
    <property type="match status" value="2"/>
</dbReference>
<feature type="domain" description="Ig-like" evidence="12">
    <location>
        <begin position="139"/>
        <end position="226"/>
    </location>
</feature>
<dbReference type="SMART" id="SM00449">
    <property type="entry name" value="SPRY"/>
    <property type="match status" value="1"/>
</dbReference>
<keyword evidence="6" id="KW-0175">Coiled coil</keyword>
<dbReference type="Pfam" id="PF13765">
    <property type="entry name" value="PRY"/>
    <property type="match status" value="1"/>
</dbReference>
<dbReference type="SMART" id="SM00408">
    <property type="entry name" value="IGc2"/>
    <property type="match status" value="1"/>
</dbReference>
<reference evidence="13" key="1">
    <citation type="submission" date="2025-08" db="UniProtKB">
        <authorList>
            <consortium name="Ensembl"/>
        </authorList>
    </citation>
    <scope>IDENTIFICATION</scope>
</reference>
<dbReference type="InterPro" id="IPR007110">
    <property type="entry name" value="Ig-like_dom"/>
</dbReference>
<evidence type="ECO:0000259" key="11">
    <source>
        <dbReference type="PROSITE" id="PS50188"/>
    </source>
</evidence>
<dbReference type="SMART" id="SM00589">
    <property type="entry name" value="PRY"/>
    <property type="match status" value="1"/>
</dbReference>
<dbReference type="InterPro" id="IPR013106">
    <property type="entry name" value="Ig_V-set"/>
</dbReference>
<dbReference type="PRINTS" id="PR01407">
    <property type="entry name" value="BUTYPHLNCDUF"/>
</dbReference>
<dbReference type="Pfam" id="PF00622">
    <property type="entry name" value="SPRY"/>
    <property type="match status" value="1"/>
</dbReference>
<evidence type="ECO:0000256" key="6">
    <source>
        <dbReference type="ARBA" id="ARBA00023054"/>
    </source>
</evidence>
<dbReference type="AlphaFoldDB" id="A0A8C5QPS8"/>
<accession>A0A8C5QPS8</accession>
<feature type="transmembrane region" description="Helical" evidence="9">
    <location>
        <begin position="236"/>
        <end position="258"/>
    </location>
</feature>
<evidence type="ECO:0000313" key="14">
    <source>
        <dbReference type="Proteomes" id="UP000694569"/>
    </source>
</evidence>
<dbReference type="Pfam" id="PF22705">
    <property type="entry name" value="C2-set_3"/>
    <property type="match status" value="1"/>
</dbReference>
<feature type="signal peptide" evidence="10">
    <location>
        <begin position="1"/>
        <end position="17"/>
    </location>
</feature>
<dbReference type="InterPro" id="IPR001870">
    <property type="entry name" value="B30.2/SPRY"/>
</dbReference>
<evidence type="ECO:0000313" key="13">
    <source>
        <dbReference type="Ensembl" id="ENSLLEP00000040979.1"/>
    </source>
</evidence>
<evidence type="ECO:0000256" key="9">
    <source>
        <dbReference type="SAM" id="Phobius"/>
    </source>
</evidence>
<dbReference type="GeneTree" id="ENSGT01120000271914"/>
<evidence type="ECO:0000256" key="2">
    <source>
        <dbReference type="ARBA" id="ARBA00007591"/>
    </source>
</evidence>
<keyword evidence="4 10" id="KW-0732">Signal</keyword>
<dbReference type="InterPro" id="IPR043136">
    <property type="entry name" value="B30.2/SPRY_sf"/>
</dbReference>
<keyword evidence="14" id="KW-1185">Reference proteome</keyword>
<evidence type="ECO:0000256" key="5">
    <source>
        <dbReference type="ARBA" id="ARBA00022989"/>
    </source>
</evidence>
<reference evidence="13" key="2">
    <citation type="submission" date="2025-09" db="UniProtKB">
        <authorList>
            <consortium name="Ensembl"/>
        </authorList>
    </citation>
    <scope>IDENTIFICATION</scope>
</reference>
<dbReference type="SMART" id="SM00406">
    <property type="entry name" value="IGv"/>
    <property type="match status" value="1"/>
</dbReference>
<evidence type="ECO:0000256" key="7">
    <source>
        <dbReference type="ARBA" id="ARBA00023136"/>
    </source>
</evidence>
<dbReference type="SMART" id="SM00409">
    <property type="entry name" value="IG"/>
    <property type="match status" value="1"/>
</dbReference>
<protein>
    <recommendedName>
        <fullName evidence="15">Butyrophilin subfamily 1 member A1-like</fullName>
    </recommendedName>
</protein>
<dbReference type="GO" id="GO:0050852">
    <property type="term" value="P:T cell receptor signaling pathway"/>
    <property type="evidence" value="ECO:0007669"/>
    <property type="project" value="TreeGrafter"/>
</dbReference>
<evidence type="ECO:0000256" key="1">
    <source>
        <dbReference type="ARBA" id="ARBA00004479"/>
    </source>
</evidence>
<dbReference type="InterPro" id="IPR003599">
    <property type="entry name" value="Ig_sub"/>
</dbReference>
<dbReference type="InterPro" id="IPR036179">
    <property type="entry name" value="Ig-like_dom_sf"/>
</dbReference>
<keyword evidence="3 9" id="KW-0812">Transmembrane</keyword>
<name>A0A8C5QPS8_9ANUR</name>
<dbReference type="OrthoDB" id="9986391at2759"/>
<keyword evidence="8" id="KW-0393">Immunoglobulin domain</keyword>
<dbReference type="Gene3D" id="2.60.120.920">
    <property type="match status" value="1"/>
</dbReference>
<dbReference type="InterPro" id="IPR003879">
    <property type="entry name" value="Butyrophylin_SPRY"/>
</dbReference>
<organism evidence="13 14">
    <name type="scientific">Leptobrachium leishanense</name>
    <name type="common">Leishan spiny toad</name>
    <dbReference type="NCBI Taxonomy" id="445787"/>
    <lineage>
        <taxon>Eukaryota</taxon>
        <taxon>Metazoa</taxon>
        <taxon>Chordata</taxon>
        <taxon>Craniata</taxon>
        <taxon>Vertebrata</taxon>
        <taxon>Euteleostomi</taxon>
        <taxon>Amphibia</taxon>
        <taxon>Batrachia</taxon>
        <taxon>Anura</taxon>
        <taxon>Pelobatoidea</taxon>
        <taxon>Megophryidae</taxon>
        <taxon>Leptobrachium</taxon>
    </lineage>
</organism>
<dbReference type="InterPro" id="IPR006574">
    <property type="entry name" value="PRY"/>
</dbReference>
<feature type="domain" description="B30.2/SPRY" evidence="11">
    <location>
        <begin position="275"/>
        <end position="463"/>
    </location>
</feature>
<proteinExistence type="inferred from homology"/>
<dbReference type="Ensembl" id="ENSLLET00000042635.1">
    <property type="protein sequence ID" value="ENSLLEP00000040979.1"/>
    <property type="gene ID" value="ENSLLEG00000026084.1"/>
</dbReference>
<dbReference type="Pfam" id="PF07686">
    <property type="entry name" value="V-set"/>
    <property type="match status" value="1"/>
</dbReference>
<dbReference type="GO" id="GO:0001817">
    <property type="term" value="P:regulation of cytokine production"/>
    <property type="evidence" value="ECO:0007669"/>
    <property type="project" value="TreeGrafter"/>
</dbReference>
<dbReference type="Proteomes" id="UP000694569">
    <property type="component" value="Unplaced"/>
</dbReference>
<feature type="chain" id="PRO_5034314533" description="Butyrophilin subfamily 1 member A1-like" evidence="10">
    <location>
        <begin position="18"/>
        <end position="463"/>
    </location>
</feature>
<dbReference type="PANTHER" id="PTHR24100">
    <property type="entry name" value="BUTYROPHILIN"/>
    <property type="match status" value="1"/>
</dbReference>
<dbReference type="Gene3D" id="2.60.40.10">
    <property type="entry name" value="Immunoglobulins"/>
    <property type="match status" value="2"/>
</dbReference>
<feature type="domain" description="Ig-like" evidence="12">
    <location>
        <begin position="14"/>
        <end position="130"/>
    </location>
</feature>
<evidence type="ECO:0000256" key="3">
    <source>
        <dbReference type="ARBA" id="ARBA00022692"/>
    </source>
</evidence>
<dbReference type="InterPro" id="IPR013783">
    <property type="entry name" value="Ig-like_fold"/>
</dbReference>
<dbReference type="InterPro" id="IPR003877">
    <property type="entry name" value="SPRY_dom"/>
</dbReference>
<dbReference type="SUPFAM" id="SSF49899">
    <property type="entry name" value="Concanavalin A-like lectins/glucanases"/>
    <property type="match status" value="1"/>
</dbReference>
<dbReference type="InterPro" id="IPR053896">
    <property type="entry name" value="BTN3A2-like_Ig-C"/>
</dbReference>
<dbReference type="GO" id="GO:0009897">
    <property type="term" value="C:external side of plasma membrane"/>
    <property type="evidence" value="ECO:0007669"/>
    <property type="project" value="TreeGrafter"/>
</dbReference>
<keyword evidence="5 9" id="KW-1133">Transmembrane helix</keyword>
<evidence type="ECO:0000256" key="4">
    <source>
        <dbReference type="ARBA" id="ARBA00022729"/>
    </source>
</evidence>
<dbReference type="SUPFAM" id="SSF48726">
    <property type="entry name" value="Immunoglobulin"/>
    <property type="match status" value="2"/>
</dbReference>
<dbReference type="InterPro" id="IPR003598">
    <property type="entry name" value="Ig_sub2"/>
</dbReference>
<evidence type="ECO:0000256" key="8">
    <source>
        <dbReference type="ARBA" id="ARBA00023319"/>
    </source>
</evidence>
<dbReference type="PROSITE" id="PS50188">
    <property type="entry name" value="B302_SPRY"/>
    <property type="match status" value="1"/>
</dbReference>
<dbReference type="PANTHER" id="PTHR24100:SF143">
    <property type="entry name" value="LOC100144947 PROTEIN"/>
    <property type="match status" value="1"/>
</dbReference>
<evidence type="ECO:0000256" key="10">
    <source>
        <dbReference type="SAM" id="SignalP"/>
    </source>
</evidence>
<dbReference type="FunFam" id="2.60.40.10:FF:000088">
    <property type="entry name" value="Butyrophilin subfamily 1 member A1"/>
    <property type="match status" value="1"/>
</dbReference>
<dbReference type="GO" id="GO:0005102">
    <property type="term" value="F:signaling receptor binding"/>
    <property type="evidence" value="ECO:0007669"/>
    <property type="project" value="TreeGrafter"/>
</dbReference>
<dbReference type="FunFam" id="2.60.40.10:FF:000208">
    <property type="entry name" value="Butyrophilin subfamily 1 member A1"/>
    <property type="match status" value="1"/>
</dbReference>
<comment type="similarity">
    <text evidence="2">Belongs to the immunoglobulin superfamily. BTN/MOG family.</text>
</comment>
<dbReference type="InterPro" id="IPR013320">
    <property type="entry name" value="ConA-like_dom_sf"/>
</dbReference>
<evidence type="ECO:0008006" key="15">
    <source>
        <dbReference type="Google" id="ProtNLM"/>
    </source>
</evidence>